<dbReference type="RefSeq" id="WP_379953594.1">
    <property type="nucleotide sequence ID" value="NZ_JAUYVI010000001.1"/>
</dbReference>
<proteinExistence type="predicted"/>
<organism evidence="2 3">
    <name type="scientific">Dongia sedimenti</name>
    <dbReference type="NCBI Taxonomy" id="3064282"/>
    <lineage>
        <taxon>Bacteria</taxon>
        <taxon>Pseudomonadati</taxon>
        <taxon>Pseudomonadota</taxon>
        <taxon>Alphaproteobacteria</taxon>
        <taxon>Rhodospirillales</taxon>
        <taxon>Dongiaceae</taxon>
        <taxon>Dongia</taxon>
    </lineage>
</organism>
<feature type="domain" description="Bbp19-like phage" evidence="1">
    <location>
        <begin position="17"/>
        <end position="77"/>
    </location>
</feature>
<sequence>MSLLDRVLPRADLVRAYQQVFGGGGLARDAVLGDLAVFCGEQQSSVRINGQKVVDPYAMAVAEGRREVWLRIRAMLEMESSQAWTLAQRERAQAAASRQGGR</sequence>
<protein>
    <recommendedName>
        <fullName evidence="1">Bbp19-like phage domain-containing protein</fullName>
    </recommendedName>
</protein>
<dbReference type="EMBL" id="JAUYVI010000001">
    <property type="protein sequence ID" value="MDQ7246217.1"/>
    <property type="molecule type" value="Genomic_DNA"/>
</dbReference>
<evidence type="ECO:0000313" key="2">
    <source>
        <dbReference type="EMBL" id="MDQ7246217.1"/>
    </source>
</evidence>
<dbReference type="Proteomes" id="UP001230156">
    <property type="component" value="Unassembled WGS sequence"/>
</dbReference>
<keyword evidence="3" id="KW-1185">Reference proteome</keyword>
<gene>
    <name evidence="2" type="ORF">Q8A70_01005</name>
</gene>
<dbReference type="Pfam" id="PF25181">
    <property type="entry name" value="Phage_Bbp19"/>
    <property type="match status" value="1"/>
</dbReference>
<comment type="caution">
    <text evidence="2">The sequence shown here is derived from an EMBL/GenBank/DDBJ whole genome shotgun (WGS) entry which is preliminary data.</text>
</comment>
<reference evidence="3" key="1">
    <citation type="submission" date="2023-08" db="EMBL/GenBank/DDBJ databases">
        <title>Rhodospirillaceae gen. nov., a novel taxon isolated from the Yangtze River Yuezi River estuary sludge.</title>
        <authorList>
            <person name="Ruan L."/>
        </authorList>
    </citation>
    <scope>NUCLEOTIDE SEQUENCE [LARGE SCALE GENOMIC DNA]</scope>
    <source>
        <strain evidence="3">R-7</strain>
    </source>
</reference>
<evidence type="ECO:0000259" key="1">
    <source>
        <dbReference type="Pfam" id="PF25181"/>
    </source>
</evidence>
<evidence type="ECO:0000313" key="3">
    <source>
        <dbReference type="Proteomes" id="UP001230156"/>
    </source>
</evidence>
<accession>A0ABU0YET3</accession>
<name>A0ABU0YET3_9PROT</name>
<dbReference type="InterPro" id="IPR057447">
    <property type="entry name" value="Bbp19-like_phage"/>
</dbReference>